<proteinExistence type="inferred from homology"/>
<name>A0A4R1BF47_9ACTN</name>
<gene>
    <name evidence="6" type="ORF">E0L93_12045</name>
</gene>
<dbReference type="PANTHER" id="PTHR43586:SF4">
    <property type="entry name" value="ISOPENICILLIN N EPIMERASE"/>
    <property type="match status" value="1"/>
</dbReference>
<dbReference type="InterPro" id="IPR015424">
    <property type="entry name" value="PyrdxlP-dep_Trfase"/>
</dbReference>
<dbReference type="InterPro" id="IPR015422">
    <property type="entry name" value="PyrdxlP-dep_Trfase_small"/>
</dbReference>
<dbReference type="GO" id="GO:0008483">
    <property type="term" value="F:transaminase activity"/>
    <property type="evidence" value="ECO:0007669"/>
    <property type="project" value="UniProtKB-KW"/>
</dbReference>
<evidence type="ECO:0000256" key="4">
    <source>
        <dbReference type="RuleBase" id="RU004504"/>
    </source>
</evidence>
<keyword evidence="2" id="KW-0663">Pyridoxal phosphate</keyword>
<dbReference type="Gene3D" id="3.40.640.10">
    <property type="entry name" value="Type I PLP-dependent aspartate aminotransferase-like (Major domain)"/>
    <property type="match status" value="1"/>
</dbReference>
<dbReference type="InterPro" id="IPR015421">
    <property type="entry name" value="PyrdxlP-dep_Trfase_major"/>
</dbReference>
<dbReference type="Pfam" id="PF00266">
    <property type="entry name" value="Aminotran_5"/>
    <property type="match status" value="1"/>
</dbReference>
<sequence length="400" mass="42421">MPADRRYTTRCCTEPREGGERALIPITRADIPALCSAGAVYLNSGASGPPPGYVLRAMREAEDRLSGPAYLAGAGLFELQGDLLARARAAAAGLLGAAPHELALTQNTSHGINLAVAGLDWSAEDEVISTRAEHPGGLLPLYELSRRYGVRVKLLEPPITAEKVESALTPRTRLISLSHVLYTTGEVLPLREICGLARSRGVLTLADGAQSVGNVPVDVKELGVDLYALTGHKWLLGPEGMGTLYVRPGVEARSTNLGYLSLSDPASFDYEGGGELWAGARRFEGSTPNPALAAGFAAAAGAASQRGPEQYEEIRRKAGHLTRRLAELADITVHSPQPAASGLVSFTVEGMSSPEAVDRLHGKGFVLRSIPEPHPYVRASVHLFNTEEELDALADAVSRL</sequence>
<keyword evidence="6" id="KW-0032">Aminotransferase</keyword>
<dbReference type="InterPro" id="IPR020578">
    <property type="entry name" value="Aminotrans_V_PyrdxlP_BS"/>
</dbReference>
<evidence type="ECO:0000256" key="1">
    <source>
        <dbReference type="ARBA" id="ARBA00001933"/>
    </source>
</evidence>
<dbReference type="PROSITE" id="PS00595">
    <property type="entry name" value="AA_TRANSFER_CLASS_5"/>
    <property type="match status" value="1"/>
</dbReference>
<evidence type="ECO:0000313" key="6">
    <source>
        <dbReference type="EMBL" id="TCJ15724.1"/>
    </source>
</evidence>
<evidence type="ECO:0000256" key="3">
    <source>
        <dbReference type="RuleBase" id="RU004075"/>
    </source>
</evidence>
<accession>A0A4R1BF47</accession>
<dbReference type="PANTHER" id="PTHR43586">
    <property type="entry name" value="CYSTEINE DESULFURASE"/>
    <property type="match status" value="1"/>
</dbReference>
<keyword evidence="6" id="KW-0808">Transferase</keyword>
<reference evidence="6 7" key="1">
    <citation type="submission" date="2019-03" db="EMBL/GenBank/DDBJ databases">
        <title>Whole genome sequence of a novel Rubrobacter taiwanensis strain, isolated from Yellowstone National Park.</title>
        <authorList>
            <person name="Freed S."/>
            <person name="Ramaley R.F."/>
            <person name="Kyndt J.A."/>
        </authorList>
    </citation>
    <scope>NUCLEOTIDE SEQUENCE [LARGE SCALE GENOMIC DNA]</scope>
    <source>
        <strain evidence="6 7">Yellowstone</strain>
    </source>
</reference>
<comment type="caution">
    <text evidence="6">The sequence shown here is derived from an EMBL/GenBank/DDBJ whole genome shotgun (WGS) entry which is preliminary data.</text>
</comment>
<keyword evidence="7" id="KW-1185">Reference proteome</keyword>
<evidence type="ECO:0000259" key="5">
    <source>
        <dbReference type="Pfam" id="PF00266"/>
    </source>
</evidence>
<dbReference type="Proteomes" id="UP000295244">
    <property type="component" value="Unassembled WGS sequence"/>
</dbReference>
<organism evidence="6 7">
    <name type="scientific">Rubrobacter taiwanensis</name>
    <dbReference type="NCBI Taxonomy" id="185139"/>
    <lineage>
        <taxon>Bacteria</taxon>
        <taxon>Bacillati</taxon>
        <taxon>Actinomycetota</taxon>
        <taxon>Rubrobacteria</taxon>
        <taxon>Rubrobacterales</taxon>
        <taxon>Rubrobacteraceae</taxon>
        <taxon>Rubrobacter</taxon>
    </lineage>
</organism>
<dbReference type="AlphaFoldDB" id="A0A4R1BF47"/>
<dbReference type="Gene3D" id="3.90.1150.10">
    <property type="entry name" value="Aspartate Aminotransferase, domain 1"/>
    <property type="match status" value="1"/>
</dbReference>
<protein>
    <submittedName>
        <fullName evidence="6">Aminotransferase class V-fold PLP-dependent enzyme</fullName>
    </submittedName>
</protein>
<dbReference type="OrthoDB" id="9808002at2"/>
<evidence type="ECO:0000256" key="2">
    <source>
        <dbReference type="ARBA" id="ARBA00022898"/>
    </source>
</evidence>
<comment type="cofactor">
    <cofactor evidence="1 4">
        <name>pyridoxal 5'-phosphate</name>
        <dbReference type="ChEBI" id="CHEBI:597326"/>
    </cofactor>
</comment>
<dbReference type="InterPro" id="IPR000192">
    <property type="entry name" value="Aminotrans_V_dom"/>
</dbReference>
<feature type="domain" description="Aminotransferase class V" evidence="5">
    <location>
        <begin position="40"/>
        <end position="393"/>
    </location>
</feature>
<evidence type="ECO:0000313" key="7">
    <source>
        <dbReference type="Proteomes" id="UP000295244"/>
    </source>
</evidence>
<dbReference type="SUPFAM" id="SSF53383">
    <property type="entry name" value="PLP-dependent transferases"/>
    <property type="match status" value="1"/>
</dbReference>
<comment type="similarity">
    <text evidence="3">Belongs to the class-V pyridoxal-phosphate-dependent aminotransferase family.</text>
</comment>
<dbReference type="EMBL" id="SKBU01000022">
    <property type="protein sequence ID" value="TCJ15724.1"/>
    <property type="molecule type" value="Genomic_DNA"/>
</dbReference>